<organism evidence="3 4">
    <name type="scientific">Monilinia fructicola</name>
    <name type="common">Brown rot fungus</name>
    <name type="synonym">Ciboria fructicola</name>
    <dbReference type="NCBI Taxonomy" id="38448"/>
    <lineage>
        <taxon>Eukaryota</taxon>
        <taxon>Fungi</taxon>
        <taxon>Dikarya</taxon>
        <taxon>Ascomycota</taxon>
        <taxon>Pezizomycotina</taxon>
        <taxon>Leotiomycetes</taxon>
        <taxon>Helotiales</taxon>
        <taxon>Sclerotiniaceae</taxon>
        <taxon>Monilinia</taxon>
    </lineage>
</organism>
<evidence type="ECO:0000313" key="3">
    <source>
        <dbReference type="EMBL" id="KAA8569309.1"/>
    </source>
</evidence>
<dbReference type="EMBL" id="VICG01000008">
    <property type="protein sequence ID" value="KAA8569309.1"/>
    <property type="molecule type" value="Genomic_DNA"/>
</dbReference>
<dbReference type="VEuPathDB" id="FungiDB:MFRU_004g01350"/>
<evidence type="ECO:0000256" key="1">
    <source>
        <dbReference type="SAM" id="Coils"/>
    </source>
</evidence>
<feature type="region of interest" description="Disordered" evidence="2">
    <location>
        <begin position="212"/>
        <end position="287"/>
    </location>
</feature>
<feature type="region of interest" description="Disordered" evidence="2">
    <location>
        <begin position="902"/>
        <end position="975"/>
    </location>
</feature>
<dbReference type="PANTHER" id="PTHR23159:SF31">
    <property type="entry name" value="CENTROSOME-ASSOCIATED PROTEIN CEP250 ISOFORM X1"/>
    <property type="match status" value="1"/>
</dbReference>
<gene>
    <name evidence="3" type="ORF">EYC84_000966</name>
</gene>
<keyword evidence="4" id="KW-1185">Reference proteome</keyword>
<evidence type="ECO:0000256" key="2">
    <source>
        <dbReference type="SAM" id="MobiDB-lite"/>
    </source>
</evidence>
<dbReference type="PANTHER" id="PTHR23159">
    <property type="entry name" value="CENTROSOMAL PROTEIN 2"/>
    <property type="match status" value="1"/>
</dbReference>
<feature type="coiled-coil region" evidence="1">
    <location>
        <begin position="431"/>
        <end position="650"/>
    </location>
</feature>
<keyword evidence="1" id="KW-0175">Coiled coil</keyword>
<feature type="compositionally biased region" description="Basic residues" evidence="2">
    <location>
        <begin position="816"/>
        <end position="833"/>
    </location>
</feature>
<proteinExistence type="predicted"/>
<feature type="compositionally biased region" description="Pro residues" evidence="2">
    <location>
        <begin position="914"/>
        <end position="943"/>
    </location>
</feature>
<name>A0A5M9JMU8_MONFR</name>
<comment type="caution">
    <text evidence="3">The sequence shown here is derived from an EMBL/GenBank/DDBJ whole genome shotgun (WGS) entry which is preliminary data.</text>
</comment>
<accession>A0A5M9JMU8</accession>
<feature type="compositionally biased region" description="Basic and acidic residues" evidence="2">
    <location>
        <begin position="212"/>
        <end position="282"/>
    </location>
</feature>
<dbReference type="AlphaFoldDB" id="A0A5M9JMU8"/>
<feature type="compositionally biased region" description="Basic and acidic residues" evidence="2">
    <location>
        <begin position="1"/>
        <end position="10"/>
    </location>
</feature>
<dbReference type="Proteomes" id="UP000322873">
    <property type="component" value="Unassembled WGS sequence"/>
</dbReference>
<protein>
    <submittedName>
        <fullName evidence="3">Uncharacterized protein</fullName>
    </submittedName>
</protein>
<feature type="compositionally biased region" description="Basic and acidic residues" evidence="2">
    <location>
        <begin position="29"/>
        <end position="44"/>
    </location>
</feature>
<evidence type="ECO:0000313" key="4">
    <source>
        <dbReference type="Proteomes" id="UP000322873"/>
    </source>
</evidence>
<feature type="compositionally biased region" description="Basic and acidic residues" evidence="2">
    <location>
        <begin position="72"/>
        <end position="85"/>
    </location>
</feature>
<reference evidence="3 4" key="1">
    <citation type="submission" date="2019-06" db="EMBL/GenBank/DDBJ databases">
        <title>Genome Sequence of the Brown Rot Fungal Pathogen Monilinia fructicola.</title>
        <authorList>
            <person name="De Miccolis Angelini R.M."/>
            <person name="Landi L."/>
            <person name="Abate D."/>
            <person name="Pollastro S."/>
            <person name="Romanazzi G."/>
            <person name="Faretra F."/>
        </authorList>
    </citation>
    <scope>NUCLEOTIDE SEQUENCE [LARGE SCALE GENOMIC DNA]</scope>
    <source>
        <strain evidence="3 4">Mfrc123</strain>
    </source>
</reference>
<feature type="region of interest" description="Disordered" evidence="2">
    <location>
        <begin position="785"/>
        <end position="860"/>
    </location>
</feature>
<feature type="compositionally biased region" description="Basic residues" evidence="2">
    <location>
        <begin position="843"/>
        <end position="860"/>
    </location>
</feature>
<feature type="region of interest" description="Disordered" evidence="2">
    <location>
        <begin position="1"/>
        <end position="85"/>
    </location>
</feature>
<sequence length="1067" mass="121975">MADPSSDNKESPLWAVGFERPLDSDEEGTMEKEDKKGRGEEKAFKTSQPGKRADTIRGTPTVKQPGPNLAEKTQKEMSKEFSDGMKEAEEAMKRDLESKKYTREQIDEIKALMEKSVSLSLKTAIKKMKIGMEEEEDEMTEEQLKVKVQELQRKLDENEQKDDETTALMLTLQGQLQQAEIAKAAERAAKEKLQVDFQKQYDEAMSKVDAARNELREKKAKSEAEKEAEKRRQETRKHEKDIRERDNKIRLLQQELKDKQGKLSRAEAERKEEKQKEKKQIEELTTSLKDAQHKLDLEEARYQEGDKAKDEIKRLKEQVETLENELLAVEEQNLQLMGDLEAIEKALDEANKNDALIAELNTKVAAYENEDKGYILRIGSLEYERKNLSLQLVNHKREIQAKNKTIETQTVALTEAGERIVQLEAAVGADILEIKEENKKLLEENHQLRKQLKDLENPGDEIARLGEQLSASQAALLASKQEINRLEGQLASIRQLKSNEEEKAMTGRRQQEQRMEEALSKIRRLEQIVKADPKPDQTELIDLRGRVQNCDTEKDKLRERILHLEQEIEGTQKLIDKLTVEHQGLLSTNESLEKNLSESVLSEKKLQRSLKEEKEKAKAEAGLGAGTQDGQALNARIAALEKENQKLRKKDDRSEVGVDESSWEFTALKAHSSLYVVEILMGFLVLRRARNGMVPNDIEDVEAAMVIALEESGKTNDAELIAEVTWWGAIVDYYGGNTPKALEGFERALAADLWEIKEKNNLEEWVRECSIKTRLDCPTGRSGYREALGFGPGPGTLKAPLKLSSDEELEEEKKNRKEARKIKKEAKKIKKEAKKVAKEAKKAQKATKPRRAPAPRRRGVRRRDLYVGILSPKQQMIWDTIDFNKFDYDKLTSEQQSLFSFEPFEDEPDSPVGGAPPPPRESPPPHESPPRPLPPLPESPPESPGRDERMRTPSSAASSAASIVAEGNQIRRPSRMDDLTTNAALHIQWLTARLANREARIRELESIHGDVLIVRAQLHRREGQIQELRNHANIMIAELTLWRRTAREERRRLREEQNRGWWAWTPL</sequence>